<evidence type="ECO:0000313" key="4">
    <source>
        <dbReference type="Proteomes" id="UP000663828"/>
    </source>
</evidence>
<feature type="domain" description="EF-hand" evidence="2">
    <location>
        <begin position="116"/>
        <end position="144"/>
    </location>
</feature>
<dbReference type="CDD" id="cd00051">
    <property type="entry name" value="EFh"/>
    <property type="match status" value="1"/>
</dbReference>
<keyword evidence="1" id="KW-0106">Calcium</keyword>
<dbReference type="PROSITE" id="PS00018">
    <property type="entry name" value="EF_HAND_1"/>
    <property type="match status" value="2"/>
</dbReference>
<dbReference type="SUPFAM" id="SSF47473">
    <property type="entry name" value="EF-hand"/>
    <property type="match status" value="1"/>
</dbReference>
<dbReference type="SMART" id="SM00054">
    <property type="entry name" value="EFh"/>
    <property type="match status" value="2"/>
</dbReference>
<evidence type="ECO:0000313" key="3">
    <source>
        <dbReference type="EMBL" id="CAF1676861.1"/>
    </source>
</evidence>
<reference evidence="3" key="1">
    <citation type="submission" date="2021-02" db="EMBL/GenBank/DDBJ databases">
        <authorList>
            <person name="Nowell W R."/>
        </authorList>
    </citation>
    <scope>NUCLEOTIDE SEQUENCE</scope>
</reference>
<dbReference type="InterPro" id="IPR002048">
    <property type="entry name" value="EF_hand_dom"/>
</dbReference>
<dbReference type="GO" id="GO:0005509">
    <property type="term" value="F:calcium ion binding"/>
    <property type="evidence" value="ECO:0007669"/>
    <property type="project" value="InterPro"/>
</dbReference>
<comment type="caution">
    <text evidence="3">The sequence shown here is derived from an EMBL/GenBank/DDBJ whole genome shotgun (WGS) entry which is preliminary data.</text>
</comment>
<organism evidence="3 4">
    <name type="scientific">Adineta ricciae</name>
    <name type="common">Rotifer</name>
    <dbReference type="NCBI Taxonomy" id="249248"/>
    <lineage>
        <taxon>Eukaryota</taxon>
        <taxon>Metazoa</taxon>
        <taxon>Spiralia</taxon>
        <taxon>Gnathifera</taxon>
        <taxon>Rotifera</taxon>
        <taxon>Eurotatoria</taxon>
        <taxon>Bdelloidea</taxon>
        <taxon>Adinetida</taxon>
        <taxon>Adinetidae</taxon>
        <taxon>Adineta</taxon>
    </lineage>
</organism>
<dbReference type="EMBL" id="CAJNOR010014125">
    <property type="protein sequence ID" value="CAF1676861.1"/>
    <property type="molecule type" value="Genomic_DNA"/>
</dbReference>
<dbReference type="AlphaFoldDB" id="A0A816GNK2"/>
<feature type="non-terminal residue" evidence="3">
    <location>
        <position position="1"/>
    </location>
</feature>
<sequence length="155" mass="17703">NLGRILLNDWCDIVTHVLELQLPWRTLKSRLVDIDPDGSVLYETTFRSQELQCALNSKLTSRRESLCQAIYRNKDLLETVFRAIDQDNSGVISMKEFTDVCVFLGNHNGSTFDEKQIMDLASSIDLDKNGVIDFNEFLEAFRIVGADDINRKRAS</sequence>
<dbReference type="Proteomes" id="UP000663828">
    <property type="component" value="Unassembled WGS sequence"/>
</dbReference>
<accession>A0A816GNK2</accession>
<dbReference type="InterPro" id="IPR011992">
    <property type="entry name" value="EF-hand-dom_pair"/>
</dbReference>
<dbReference type="Pfam" id="PF13499">
    <property type="entry name" value="EF-hand_7"/>
    <property type="match status" value="1"/>
</dbReference>
<dbReference type="Gene3D" id="1.10.238.10">
    <property type="entry name" value="EF-hand"/>
    <property type="match status" value="1"/>
</dbReference>
<name>A0A816GNK2_ADIRI</name>
<protein>
    <recommendedName>
        <fullName evidence="2">EF-hand domain-containing protein</fullName>
    </recommendedName>
</protein>
<gene>
    <name evidence="3" type="ORF">XAT740_LOCUS59771</name>
</gene>
<keyword evidence="4" id="KW-1185">Reference proteome</keyword>
<proteinExistence type="predicted"/>
<evidence type="ECO:0000259" key="2">
    <source>
        <dbReference type="SMART" id="SM00054"/>
    </source>
</evidence>
<feature type="domain" description="EF-hand" evidence="2">
    <location>
        <begin position="76"/>
        <end position="104"/>
    </location>
</feature>
<evidence type="ECO:0000256" key="1">
    <source>
        <dbReference type="ARBA" id="ARBA00022837"/>
    </source>
</evidence>
<dbReference type="InterPro" id="IPR018247">
    <property type="entry name" value="EF_Hand_1_Ca_BS"/>
</dbReference>